<proteinExistence type="predicted"/>
<evidence type="ECO:0000259" key="4">
    <source>
        <dbReference type="Pfam" id="PF07715"/>
    </source>
</evidence>
<accession>A0ABT6RLL4</accession>
<keyword evidence="6" id="KW-1185">Reference proteome</keyword>
<dbReference type="Pfam" id="PF07715">
    <property type="entry name" value="Plug"/>
    <property type="match status" value="1"/>
</dbReference>
<dbReference type="InterPro" id="IPR012910">
    <property type="entry name" value="Plug_dom"/>
</dbReference>
<protein>
    <submittedName>
        <fullName evidence="5">SusC/RagA family TonB-linked outer membrane protein</fullName>
    </submittedName>
</protein>
<dbReference type="Proteomes" id="UP001226434">
    <property type="component" value="Unassembled WGS sequence"/>
</dbReference>
<dbReference type="RefSeq" id="WP_282336857.1">
    <property type="nucleotide sequence ID" value="NZ_JASBRG010000008.1"/>
</dbReference>
<dbReference type="InterPro" id="IPR037066">
    <property type="entry name" value="Plug_dom_sf"/>
</dbReference>
<dbReference type="InterPro" id="IPR036942">
    <property type="entry name" value="Beta-barrel_TonB_sf"/>
</dbReference>
<dbReference type="Gene3D" id="2.40.170.20">
    <property type="entry name" value="TonB-dependent receptor, beta-barrel domain"/>
    <property type="match status" value="1"/>
</dbReference>
<dbReference type="SUPFAM" id="SSF56935">
    <property type="entry name" value="Porins"/>
    <property type="match status" value="1"/>
</dbReference>
<dbReference type="InterPro" id="IPR023996">
    <property type="entry name" value="TonB-dep_OMP_SusC/RagA"/>
</dbReference>
<evidence type="ECO:0000313" key="6">
    <source>
        <dbReference type="Proteomes" id="UP001226434"/>
    </source>
</evidence>
<comment type="subcellular location">
    <subcellularLocation>
        <location evidence="1">Cell outer membrane</location>
    </subcellularLocation>
</comment>
<evidence type="ECO:0000256" key="2">
    <source>
        <dbReference type="ARBA" id="ARBA00023136"/>
    </source>
</evidence>
<reference evidence="5 6" key="1">
    <citation type="submission" date="2023-05" db="EMBL/GenBank/DDBJ databases">
        <title>Genome sequence of Pinibacter sp. MAH-24.</title>
        <authorList>
            <person name="Huq M.A."/>
        </authorList>
    </citation>
    <scope>NUCLEOTIDE SEQUENCE [LARGE SCALE GENOMIC DNA]</scope>
    <source>
        <strain evidence="5 6">MAH-24</strain>
    </source>
</reference>
<gene>
    <name evidence="5" type="ORF">QJ048_23175</name>
</gene>
<keyword evidence="2" id="KW-0472">Membrane</keyword>
<comment type="caution">
    <text evidence="5">The sequence shown here is derived from an EMBL/GenBank/DDBJ whole genome shotgun (WGS) entry which is preliminary data.</text>
</comment>
<keyword evidence="3" id="KW-0998">Cell outer membrane</keyword>
<dbReference type="EMBL" id="JASBRG010000008">
    <property type="protein sequence ID" value="MDI3322712.1"/>
    <property type="molecule type" value="Genomic_DNA"/>
</dbReference>
<organism evidence="5 6">
    <name type="scientific">Pinibacter soli</name>
    <dbReference type="NCBI Taxonomy" id="3044211"/>
    <lineage>
        <taxon>Bacteria</taxon>
        <taxon>Pseudomonadati</taxon>
        <taxon>Bacteroidota</taxon>
        <taxon>Chitinophagia</taxon>
        <taxon>Chitinophagales</taxon>
        <taxon>Chitinophagaceae</taxon>
        <taxon>Pinibacter</taxon>
    </lineage>
</organism>
<evidence type="ECO:0000256" key="3">
    <source>
        <dbReference type="ARBA" id="ARBA00023237"/>
    </source>
</evidence>
<dbReference type="NCBIfam" id="TIGR04056">
    <property type="entry name" value="OMP_RagA_SusC"/>
    <property type="match status" value="1"/>
</dbReference>
<evidence type="ECO:0000256" key="1">
    <source>
        <dbReference type="ARBA" id="ARBA00004442"/>
    </source>
</evidence>
<evidence type="ECO:0000313" key="5">
    <source>
        <dbReference type="EMBL" id="MDI3322712.1"/>
    </source>
</evidence>
<name>A0ABT6RLL4_9BACT</name>
<feature type="domain" description="TonB-dependent receptor plug" evidence="4">
    <location>
        <begin position="58"/>
        <end position="188"/>
    </location>
</feature>
<dbReference type="Gene3D" id="2.170.130.10">
    <property type="entry name" value="TonB-dependent receptor, plug domain"/>
    <property type="match status" value="1"/>
</dbReference>
<sequence length="995" mass="111100">MRIGNKLLLRLGLFCVICIGTTLHTEAQGKSDSKDTSQAAKDTTQLLSKADYSILPVKRSVGSVSMGTIETKPLISLQQMLKGNAVGVYVPERSGEPGSDQTNMFVRGLSMPLLLRRNITATQPTVFLNGMPLIQENPFAYDVQQYDYNRIGSQTNLLSIIDLDNVESINVYKNAGDIGELGPWAPNGAIWITTKNAHKAERQVSVNSYVGFAQRPAVTTLNAADENAFRQPFYAKYATADQKTNYPSYLANNLSPDYYGKSDWTDLYYKNAALYNVNLSVTGGSDRANFRFFGGATKNNGTADQTGFSRYQAFFSVNMLPLKWLTSSTTINASMMKREGARYLRDRFAEARYIPDLTTPLAPNKTMYANYLDQLTTSVDNNVTNSIQGAFSLAAKLNNFGIVSKLSFDYNTGVRDQFFPTTIMENNNFVSNYFGYNQRLFFDNAATYKWDLNKANKFEFKAGFSYTADLNKYNYAYAYNTPSDFIKLNMVDGNSNHTSAVISASNPKGTVYLTPVAGMLVTRFIDQEAHRRASLYAKVNYGYKEMINASLLVRSDGSSTQQPDARWYMPLPTAAVDMDLTKIFRIDNNHNTINNLIFSTSYGVVGRDNLDDRFGAGPQYGVDLGWKDATTIASYNGFAGLTRPYSSGWVGYGFKWAHTENFNAGIKADLFKSRLNIGVDVYRKADKDMLFAVPVSSESGYASQYLNGMDVLNKGVEVIINSDIIRDTKHHFTWNAQLNVAYNQNELTKLPGDLSSVIIGDRKLQVGHAIDEYWLLKNNGVYITDPASTQNYKGIALKAGDPIWANTQGDPSTINDDDKVLMGHAMPKVTGGFANNIKYKDFNVSFDIYFALGQKILNEYASQRLDFVNNENGGTMSSVKEITYWQKNADLSKYPVYNPWSNVIPYQLNQNLFLEDASFVKLRSVTAGYDFINSRFIKKLGGTFTRVYVYVTGMNLLTITPFKGNDPELVDFNGHYTGYGLPLSKSYTFGIKLDL</sequence>